<gene>
    <name evidence="2" type="ORF">L1F29_14890</name>
</gene>
<dbReference type="SUPFAM" id="SSF54593">
    <property type="entry name" value="Glyoxalase/Bleomycin resistance protein/Dihydroxybiphenyl dioxygenase"/>
    <property type="match status" value="2"/>
</dbReference>
<accession>A0ABY5SGC0</accession>
<dbReference type="InterPro" id="IPR029068">
    <property type="entry name" value="Glyas_Bleomycin-R_OHBP_Dase"/>
</dbReference>
<dbReference type="EMBL" id="CP091430">
    <property type="protein sequence ID" value="UVI33039.1"/>
    <property type="molecule type" value="Genomic_DNA"/>
</dbReference>
<reference evidence="2" key="1">
    <citation type="submission" date="2022-01" db="EMBL/GenBank/DDBJ databases">
        <title>Paenibacillus spongiae sp. nov., isolated from marine sponge.</title>
        <authorList>
            <person name="Li Z."/>
            <person name="Zhang M."/>
        </authorList>
    </citation>
    <scope>NUCLEOTIDE SEQUENCE</scope>
    <source>
        <strain evidence="2">PHS-Z3</strain>
    </source>
</reference>
<name>A0ABY5SGC0_9BACL</name>
<feature type="domain" description="VOC" evidence="1">
    <location>
        <begin position="188"/>
        <end position="311"/>
    </location>
</feature>
<sequence length="317" mass="35668">MLNKPAGQLSEDNFKPQHITKAFKVIAGSNEVSSNPIQLPTTSLSNGLETGIDLMTLVQLPTRNLKRSVIFYVDVLGLQLEYPERPVENHAFIQTIPRIGPGLHILETPSSEFRHLHGRVNEVMEAYAAFYVKDLAQLYERLMQEGVEIATAPSYGYMSFFDPDGHLIGAYERTDSELNARIESNITGFRHVQMHVMDPQHTAAFFEQALGFERVLSHADAIDMKVKSGEVNQPMIRLVQAADTNHPQLMHWMLDGLPKHALELHSKNIGALKEIVTASGGLVKEELEFTGCGGYLKFYTPDGHYIWVNQDRRYSGY</sequence>
<evidence type="ECO:0000313" key="3">
    <source>
        <dbReference type="Proteomes" id="UP001057877"/>
    </source>
</evidence>
<dbReference type="Pfam" id="PF00903">
    <property type="entry name" value="Glyoxalase"/>
    <property type="match status" value="2"/>
</dbReference>
<dbReference type="PROSITE" id="PS51819">
    <property type="entry name" value="VOC"/>
    <property type="match status" value="2"/>
</dbReference>
<dbReference type="RefSeq" id="WP_258389092.1">
    <property type="nucleotide sequence ID" value="NZ_CP091430.1"/>
</dbReference>
<feature type="domain" description="VOC" evidence="1">
    <location>
        <begin position="51"/>
        <end position="185"/>
    </location>
</feature>
<evidence type="ECO:0000313" key="2">
    <source>
        <dbReference type="EMBL" id="UVI33039.1"/>
    </source>
</evidence>
<protein>
    <submittedName>
        <fullName evidence="2">VOC family protein</fullName>
    </submittedName>
</protein>
<organism evidence="2 3">
    <name type="scientific">Paenibacillus spongiae</name>
    <dbReference type="NCBI Taxonomy" id="2909671"/>
    <lineage>
        <taxon>Bacteria</taxon>
        <taxon>Bacillati</taxon>
        <taxon>Bacillota</taxon>
        <taxon>Bacilli</taxon>
        <taxon>Bacillales</taxon>
        <taxon>Paenibacillaceae</taxon>
        <taxon>Paenibacillus</taxon>
    </lineage>
</organism>
<dbReference type="PANTHER" id="PTHR36503">
    <property type="entry name" value="BLR2520 PROTEIN"/>
    <property type="match status" value="1"/>
</dbReference>
<evidence type="ECO:0000259" key="1">
    <source>
        <dbReference type="PROSITE" id="PS51819"/>
    </source>
</evidence>
<dbReference type="PANTHER" id="PTHR36503:SF1">
    <property type="entry name" value="BLR2520 PROTEIN"/>
    <property type="match status" value="1"/>
</dbReference>
<dbReference type="InterPro" id="IPR004360">
    <property type="entry name" value="Glyas_Fos-R_dOase_dom"/>
</dbReference>
<dbReference type="InterPro" id="IPR037523">
    <property type="entry name" value="VOC_core"/>
</dbReference>
<keyword evidence="3" id="KW-1185">Reference proteome</keyword>
<dbReference type="CDD" id="cd06587">
    <property type="entry name" value="VOC"/>
    <property type="match status" value="1"/>
</dbReference>
<dbReference type="Gene3D" id="3.10.180.10">
    <property type="entry name" value="2,3-Dihydroxybiphenyl 1,2-Dioxygenase, domain 1"/>
    <property type="match status" value="2"/>
</dbReference>
<dbReference type="Proteomes" id="UP001057877">
    <property type="component" value="Chromosome"/>
</dbReference>
<proteinExistence type="predicted"/>